<accession>A0A2Z5ZD10</accession>
<keyword evidence="2" id="KW-1185">Reference proteome</keyword>
<evidence type="ECO:0000313" key="1">
    <source>
        <dbReference type="EMBL" id="BBC78281.1"/>
    </source>
</evidence>
<dbReference type="KEGG" id="vg:65108420"/>
<name>A0A2Z5ZD10_9CAUD</name>
<protein>
    <submittedName>
        <fullName evidence="1">Uncharacterized protein</fullName>
    </submittedName>
</protein>
<dbReference type="EMBL" id="LC371242">
    <property type="protein sequence ID" value="BBC78281.1"/>
    <property type="molecule type" value="Genomic_DNA"/>
</dbReference>
<organism evidence="1 2">
    <name type="scientific">Escherichia phage EcS1</name>
    <dbReference type="NCBI Taxonomy" id="2083276"/>
    <lineage>
        <taxon>Viruses</taxon>
        <taxon>Duplodnaviria</taxon>
        <taxon>Heunggongvirae</taxon>
        <taxon>Uroviricota</taxon>
        <taxon>Caudoviricetes</taxon>
        <taxon>Pantevenvirales</taxon>
        <taxon>Straboviridae</taxon>
        <taxon>Tevenvirinae</taxon>
        <taxon>Kagamiyamavirus</taxon>
        <taxon>Kagamiyamavirus ecs1</taxon>
    </lineage>
</organism>
<sequence>MLKEKIDKILRANLIGIRGEVSQKGIDEVLTELRMDHAVSMVPDEEYDAVLIAVNNHGVELGYQYMGTVFNDKKNRFKDAEFITIGTVKNIVEPIEGLKLVSTKRSTYLVI</sequence>
<dbReference type="Proteomes" id="UP000250157">
    <property type="component" value="Segment"/>
</dbReference>
<dbReference type="RefSeq" id="YP_010090928.1">
    <property type="nucleotide sequence ID" value="NC_055721.1"/>
</dbReference>
<dbReference type="GeneID" id="65108420"/>
<evidence type="ECO:0000313" key="2">
    <source>
        <dbReference type="Proteomes" id="UP000250157"/>
    </source>
</evidence>
<reference evidence="1 2" key="1">
    <citation type="submission" date="2018-02" db="EMBL/GenBank/DDBJ databases">
        <title>Full genome sequencing of a novel polyvalent bacteriophage as one of T4-Family member.</title>
        <authorList>
            <person name="Kawasaki T."/>
            <person name="Saad A.M."/>
            <person name="Yamada T."/>
        </authorList>
    </citation>
    <scope>NUCLEOTIDE SEQUENCE [LARGE SCALE GENOMIC DNA]</scope>
    <source>
        <strain evidence="1 2">EcS1</strain>
    </source>
</reference>
<proteinExistence type="predicted"/>